<proteinExistence type="predicted"/>
<keyword evidence="3" id="KW-1185">Reference proteome</keyword>
<sequence length="312" mass="35196">MNIIRETDSFLSADHKTRVASYLYLPDECEVSAVLQISHGMCEYFERYRPLAEFFCAHGVAVCGHDHLGHGKRARADGSLGWFHETDGARILPEDVHRLTQIMKKRFPDKPYFLLGHSMGSFIARSVLARYGNDYDGAILMGTSGKNPLVPFGILAANVISAFHGPKYKSNFLKNQSFSGFNKRFPDDPSENAWISADHTHTKKYDNDPLCTFTFTVTAYRDLYRLLKSCSTKAWAQSVPNNLPVLLVSGADDPVGKYGKGVLQVYEWLKEAGLQTVSYKLYDGARHEILNDFCRDEVLNDIYAFIGRYIPV</sequence>
<evidence type="ECO:0000313" key="3">
    <source>
        <dbReference type="Proteomes" id="UP000774750"/>
    </source>
</evidence>
<dbReference type="AlphaFoldDB" id="A0A938X6N4"/>
<dbReference type="Proteomes" id="UP000774750">
    <property type="component" value="Unassembled WGS sequence"/>
</dbReference>
<reference evidence="2" key="1">
    <citation type="submission" date="2020-08" db="EMBL/GenBank/DDBJ databases">
        <authorList>
            <person name="Cejkova D."/>
            <person name="Kubasova T."/>
            <person name="Jahodarova E."/>
            <person name="Rychlik I."/>
        </authorList>
    </citation>
    <scope>NUCLEOTIDE SEQUENCE</scope>
    <source>
        <strain evidence="2">An559</strain>
    </source>
</reference>
<dbReference type="Pfam" id="PF12146">
    <property type="entry name" value="Hydrolase_4"/>
    <property type="match status" value="1"/>
</dbReference>
<evidence type="ECO:0000313" key="2">
    <source>
        <dbReference type="EMBL" id="MBM6920437.1"/>
    </source>
</evidence>
<dbReference type="InterPro" id="IPR022742">
    <property type="entry name" value="Hydrolase_4"/>
</dbReference>
<dbReference type="RefSeq" id="WP_204445287.1">
    <property type="nucleotide sequence ID" value="NZ_JACJKY010000005.1"/>
</dbReference>
<comment type="caution">
    <text evidence="2">The sequence shown here is derived from an EMBL/GenBank/DDBJ whole genome shotgun (WGS) entry which is preliminary data.</text>
</comment>
<dbReference type="InterPro" id="IPR029058">
    <property type="entry name" value="AB_hydrolase_fold"/>
</dbReference>
<accession>A0A938X6N4</accession>
<dbReference type="SUPFAM" id="SSF53474">
    <property type="entry name" value="alpha/beta-Hydrolases"/>
    <property type="match status" value="1"/>
</dbReference>
<organism evidence="2 3">
    <name type="scientific">Merdimmobilis hominis</name>
    <dbReference type="NCBI Taxonomy" id="2897707"/>
    <lineage>
        <taxon>Bacteria</taxon>
        <taxon>Bacillati</taxon>
        <taxon>Bacillota</taxon>
        <taxon>Clostridia</taxon>
        <taxon>Eubacteriales</taxon>
        <taxon>Oscillospiraceae</taxon>
        <taxon>Merdimmobilis</taxon>
    </lineage>
</organism>
<reference evidence="2" key="2">
    <citation type="journal article" date="2021" name="Sci. Rep.">
        <title>The distribution of antibiotic resistance genes in chicken gut microbiota commensals.</title>
        <authorList>
            <person name="Juricova H."/>
            <person name="Matiasovicova J."/>
            <person name="Kubasova T."/>
            <person name="Cejkova D."/>
            <person name="Rychlik I."/>
        </authorList>
    </citation>
    <scope>NUCLEOTIDE SEQUENCE</scope>
    <source>
        <strain evidence="2">An559</strain>
    </source>
</reference>
<dbReference type="Gene3D" id="3.40.50.1820">
    <property type="entry name" value="alpha/beta hydrolase"/>
    <property type="match status" value="1"/>
</dbReference>
<feature type="domain" description="Serine aminopeptidase S33" evidence="1">
    <location>
        <begin position="31"/>
        <end position="292"/>
    </location>
</feature>
<dbReference type="EMBL" id="JACJKY010000005">
    <property type="protein sequence ID" value="MBM6920437.1"/>
    <property type="molecule type" value="Genomic_DNA"/>
</dbReference>
<gene>
    <name evidence="2" type="ORF">H6A12_04615</name>
</gene>
<protein>
    <submittedName>
        <fullName evidence="2">Lysophospholipase</fullName>
    </submittedName>
</protein>
<name>A0A938X6N4_9FIRM</name>
<dbReference type="PANTHER" id="PTHR11614">
    <property type="entry name" value="PHOSPHOLIPASE-RELATED"/>
    <property type="match status" value="1"/>
</dbReference>
<evidence type="ECO:0000259" key="1">
    <source>
        <dbReference type="Pfam" id="PF12146"/>
    </source>
</evidence>
<dbReference type="InterPro" id="IPR051044">
    <property type="entry name" value="MAG_DAG_Lipase"/>
</dbReference>